<feature type="chain" id="PRO_5047114965" evidence="1">
    <location>
        <begin position="22"/>
        <end position="902"/>
    </location>
</feature>
<feature type="signal peptide" evidence="1">
    <location>
        <begin position="1"/>
        <end position="21"/>
    </location>
</feature>
<proteinExistence type="predicted"/>
<keyword evidence="1" id="KW-0732">Signal</keyword>
<accession>A0ABY4CFG5</accession>
<name>A0ABY4CFG5_9BACT</name>
<sequence>MKNSISLLLVTSLALSGCSNSTTSPKVKTEIKVQGETELKKLISGPQPNLALAEIAAQEVKLLNPEVATQLAKQMEGSVNWAELQKSTTHKILKTAQGFVMGASPAVYDPEYMSRSLIRQIEEARAAGSFAGRIEIQVANMAKSEALKGLMATYNETLNSQGKEISAELVERWSKEQPEIIQQIDSLISVDVKNRAAEITKVLKQADRLLVTYGIPDEDQAKILLYGLIANHLHEVLKEHKTVKELIRIVGEVNDAKAKIQNVLLLADSLSKHGQALKNDWKNIKSSFSNIVEDLKYYEGLTDPDQMVVSEEARKGVIRYLDDVLNGKVNSGEKASSEKKSFLTEAHPIDKNVDSFLTSTKNASDSLSNLINITEQLSGALGVRIDPSLVDAMNTAKKVTAGVELVHGAVKAYATGGLVGALGVISGGAGGVLGIGGAPSELGMVKQDLAEIKKTQMEILKIQKATVRMIKDLAVMIDEYHQQELRALAEIRDDIITNLELNALTLNRDIHLCHALLSYAYSSSSPVGVRKSLVSVREASLNRQLFLTKIGGLKGIRDALSSSQGSYAQSCHHAMSLAFKQEFISDTPLLLRHINRFQDGEKESGIKIQSKLYTPALNYFHGKISKKDFEEMSLHLPVLDFKTYQSRKIDHIYSKATVNREPNLLSLVDLVGPLSLERYGTLLVALHPYISTNIRDFENLETLTDEKEGMENGTKWSQQWLAGALEITKIAIAQESILAGEPLLHALELDWPSITAETSDCVKEKKKFCFVRQNPLMLRNLLTYIISRKNGFSNVNYSSAYEKGSSGTNDIANLLNVKPDRLIFENSSKRWILKLDNQDQLGLQIYLPTPEVVARGRIEYSEAMPRLLMLQEKIAEELALVTPLNLNEKETNEMMKLLIIKN</sequence>
<dbReference type="EMBL" id="CP093442">
    <property type="protein sequence ID" value="UOF02627.1"/>
    <property type="molecule type" value="Genomic_DNA"/>
</dbReference>
<organism evidence="2 3">
    <name type="scientific">Bdellovibrio reynosensis</name>
    <dbReference type="NCBI Taxonomy" id="2835041"/>
    <lineage>
        <taxon>Bacteria</taxon>
        <taxon>Pseudomonadati</taxon>
        <taxon>Bdellovibrionota</taxon>
        <taxon>Bdellovibrionia</taxon>
        <taxon>Bdellovibrionales</taxon>
        <taxon>Pseudobdellovibrionaceae</taxon>
        <taxon>Bdellovibrio</taxon>
    </lineage>
</organism>
<dbReference type="RefSeq" id="WP_243540349.1">
    <property type="nucleotide sequence ID" value="NZ_CP093442.1"/>
</dbReference>
<protein>
    <submittedName>
        <fullName evidence="2">Uncharacterized protein</fullName>
    </submittedName>
</protein>
<evidence type="ECO:0000313" key="3">
    <source>
        <dbReference type="Proteomes" id="UP000830116"/>
    </source>
</evidence>
<gene>
    <name evidence="2" type="ORF">MNR06_06650</name>
</gene>
<keyword evidence="3" id="KW-1185">Reference proteome</keyword>
<dbReference type="Proteomes" id="UP000830116">
    <property type="component" value="Chromosome"/>
</dbReference>
<reference evidence="2" key="1">
    <citation type="submission" date="2022-03" db="EMBL/GenBank/DDBJ databases">
        <title>Genome Identification and Characterization of new species Bdellovibrio reynosense LBG001 sp. nov. from a Mexico soil sample.</title>
        <authorList>
            <person name="Camilli A."/>
            <person name="Ajao Y."/>
            <person name="Guo X."/>
        </authorList>
    </citation>
    <scope>NUCLEOTIDE SEQUENCE</scope>
    <source>
        <strain evidence="2">LBG001</strain>
    </source>
</reference>
<evidence type="ECO:0000256" key="1">
    <source>
        <dbReference type="SAM" id="SignalP"/>
    </source>
</evidence>
<dbReference type="PROSITE" id="PS51257">
    <property type="entry name" value="PROKAR_LIPOPROTEIN"/>
    <property type="match status" value="1"/>
</dbReference>
<evidence type="ECO:0000313" key="2">
    <source>
        <dbReference type="EMBL" id="UOF02627.1"/>
    </source>
</evidence>